<dbReference type="GO" id="GO:0004867">
    <property type="term" value="F:serine-type endopeptidase inhibitor activity"/>
    <property type="evidence" value="ECO:0007669"/>
    <property type="project" value="TreeGrafter"/>
</dbReference>
<keyword evidence="2" id="KW-1015">Disulfide bond</keyword>
<sequence>MRIFFVLLAFLGNAVAQAPNTCPTAPKSLLCHFGLPNTCIDDTKCRTGTLCCSDGCRRRCRDPSNNKNSGGAGTGTPHPGTCPSQLSPPAGPCVSDSDECMFDWDCDGSTKKCCSNNCFKECVDPGLAIASIRDRCPALKEFPRCHFGFKNQCSNHSQCSYIKDGLCCFDGCRRRCATSDGFPSRLQTDRPGRCPVTPVPEFCVSDYDECEFDGDCYPGKKCCSNTCFTRCLDPFDLPGANTSVGGVPPAAGSISLIGNATQGEVKGECPATDTTNRCHIGLAHTCNFDAECPNGSYCCFDGCRRKCLDPNKESAGAQGEDKKGACPPLLPPEVCVSDVDECFIDWDCVGDRKCCSNGCYRVCASPSLVPPQGPAAGD</sequence>
<dbReference type="GO" id="GO:0019731">
    <property type="term" value="P:antibacterial humoral response"/>
    <property type="evidence" value="ECO:0007669"/>
    <property type="project" value="TreeGrafter"/>
</dbReference>
<organism evidence="5 6">
    <name type="scientific">Desmophyllum pertusum</name>
    <dbReference type="NCBI Taxonomy" id="174260"/>
    <lineage>
        <taxon>Eukaryota</taxon>
        <taxon>Metazoa</taxon>
        <taxon>Cnidaria</taxon>
        <taxon>Anthozoa</taxon>
        <taxon>Hexacorallia</taxon>
        <taxon>Scleractinia</taxon>
        <taxon>Caryophylliina</taxon>
        <taxon>Caryophylliidae</taxon>
        <taxon>Desmophyllum</taxon>
    </lineage>
</organism>
<evidence type="ECO:0000256" key="3">
    <source>
        <dbReference type="SAM" id="SignalP"/>
    </source>
</evidence>
<feature type="domain" description="WAP" evidence="4">
    <location>
        <begin position="262"/>
        <end position="311"/>
    </location>
</feature>
<reference evidence="5" key="1">
    <citation type="submission" date="2023-01" db="EMBL/GenBank/DDBJ databases">
        <title>Genome assembly of the deep-sea coral Lophelia pertusa.</title>
        <authorList>
            <person name="Herrera S."/>
            <person name="Cordes E."/>
        </authorList>
    </citation>
    <scope>NUCLEOTIDE SEQUENCE</scope>
    <source>
        <strain evidence="5">USNM1676648</strain>
        <tissue evidence="5">Polyp</tissue>
    </source>
</reference>
<evidence type="ECO:0000259" key="4">
    <source>
        <dbReference type="PROSITE" id="PS51390"/>
    </source>
</evidence>
<feature type="signal peptide" evidence="3">
    <location>
        <begin position="1"/>
        <end position="16"/>
    </location>
</feature>
<dbReference type="Gene3D" id="4.10.75.10">
    <property type="entry name" value="Elafin-like"/>
    <property type="match status" value="5"/>
</dbReference>
<dbReference type="GO" id="GO:0005615">
    <property type="term" value="C:extracellular space"/>
    <property type="evidence" value="ECO:0007669"/>
    <property type="project" value="TreeGrafter"/>
</dbReference>
<comment type="caution">
    <text evidence="5">The sequence shown here is derived from an EMBL/GenBank/DDBJ whole genome shotgun (WGS) entry which is preliminary data.</text>
</comment>
<dbReference type="SMART" id="SM00217">
    <property type="entry name" value="WAP"/>
    <property type="match status" value="4"/>
</dbReference>
<dbReference type="Pfam" id="PF00095">
    <property type="entry name" value="WAP"/>
    <property type="match status" value="5"/>
</dbReference>
<evidence type="ECO:0000313" key="5">
    <source>
        <dbReference type="EMBL" id="KAJ7380106.1"/>
    </source>
</evidence>
<feature type="domain" description="WAP" evidence="4">
    <location>
        <begin position="187"/>
        <end position="235"/>
    </location>
</feature>
<dbReference type="EMBL" id="MU826354">
    <property type="protein sequence ID" value="KAJ7380106.1"/>
    <property type="molecule type" value="Genomic_DNA"/>
</dbReference>
<dbReference type="Proteomes" id="UP001163046">
    <property type="component" value="Unassembled WGS sequence"/>
</dbReference>
<dbReference type="InterPro" id="IPR036645">
    <property type="entry name" value="Elafin-like_sf"/>
</dbReference>
<keyword evidence="6" id="KW-1185">Reference proteome</keyword>
<evidence type="ECO:0000256" key="2">
    <source>
        <dbReference type="ARBA" id="ARBA00023157"/>
    </source>
</evidence>
<gene>
    <name evidence="5" type="ORF">OS493_010817</name>
</gene>
<dbReference type="PANTHER" id="PTHR19441">
    <property type="entry name" value="WHEY ACDIC PROTEIN WAP"/>
    <property type="match status" value="1"/>
</dbReference>
<dbReference type="InterPro" id="IPR008197">
    <property type="entry name" value="WAP_dom"/>
</dbReference>
<dbReference type="OrthoDB" id="5984948at2759"/>
<keyword evidence="1 3" id="KW-0732">Signal</keyword>
<dbReference type="InterPro" id="IPR050514">
    <property type="entry name" value="WAP_four-disulfide_core"/>
</dbReference>
<evidence type="ECO:0000256" key="1">
    <source>
        <dbReference type="ARBA" id="ARBA00022729"/>
    </source>
</evidence>
<feature type="domain" description="WAP" evidence="4">
    <location>
        <begin position="75"/>
        <end position="126"/>
    </location>
</feature>
<protein>
    <recommendedName>
        <fullName evidence="4">WAP domain-containing protein</fullName>
    </recommendedName>
</protein>
<dbReference type="SUPFAM" id="SSF57256">
    <property type="entry name" value="Elafin-like"/>
    <property type="match status" value="5"/>
</dbReference>
<evidence type="ECO:0000313" key="6">
    <source>
        <dbReference type="Proteomes" id="UP001163046"/>
    </source>
</evidence>
<dbReference type="GO" id="GO:0045087">
    <property type="term" value="P:innate immune response"/>
    <property type="evidence" value="ECO:0007669"/>
    <property type="project" value="TreeGrafter"/>
</dbReference>
<feature type="domain" description="WAP" evidence="4">
    <location>
        <begin position="319"/>
        <end position="367"/>
    </location>
</feature>
<accession>A0A9W9ZEK1</accession>
<name>A0A9W9ZEK1_9CNID</name>
<proteinExistence type="predicted"/>
<dbReference type="PANTHER" id="PTHR19441:SF30">
    <property type="entry name" value="ELAFIN"/>
    <property type="match status" value="1"/>
</dbReference>
<feature type="chain" id="PRO_5040996045" description="WAP domain-containing protein" evidence="3">
    <location>
        <begin position="17"/>
        <end position="378"/>
    </location>
</feature>
<dbReference type="AlphaFoldDB" id="A0A9W9ZEK1"/>
<dbReference type="PROSITE" id="PS51390">
    <property type="entry name" value="WAP"/>
    <property type="match status" value="5"/>
</dbReference>
<feature type="domain" description="WAP" evidence="4">
    <location>
        <begin position="15"/>
        <end position="64"/>
    </location>
</feature>